<keyword evidence="2" id="KW-1185">Reference proteome</keyword>
<sequence length="99" mass="11101">MTDGFSMKYQGAALTEDALRQQTEVVAKAIEDLAARMQVIKQQNIGFASDEFDTAVAKWRLHVDDMRTLLNSGQLALGNIAQNYNATDRREAARWQALQ</sequence>
<dbReference type="EMBL" id="FUWS01000005">
    <property type="protein sequence ID" value="SKA01231.1"/>
    <property type="molecule type" value="Genomic_DNA"/>
</dbReference>
<accession>A0A1T4QCF8</accession>
<proteinExistence type="predicted"/>
<organism evidence="1 2">
    <name type="scientific">Marinactinospora thermotolerans DSM 45154</name>
    <dbReference type="NCBI Taxonomy" id="1122192"/>
    <lineage>
        <taxon>Bacteria</taxon>
        <taxon>Bacillati</taxon>
        <taxon>Actinomycetota</taxon>
        <taxon>Actinomycetes</taxon>
        <taxon>Streptosporangiales</taxon>
        <taxon>Nocardiopsidaceae</taxon>
        <taxon>Marinactinospora</taxon>
    </lineage>
</organism>
<dbReference type="SUPFAM" id="SSF140453">
    <property type="entry name" value="EsxAB dimer-like"/>
    <property type="match status" value="1"/>
</dbReference>
<dbReference type="AlphaFoldDB" id="A0A1T4QCF8"/>
<dbReference type="Proteomes" id="UP000190637">
    <property type="component" value="Unassembled WGS sequence"/>
</dbReference>
<protein>
    <submittedName>
        <fullName evidence="1">Proteins of 100 residues with WXG</fullName>
    </submittedName>
</protein>
<reference evidence="1 2" key="1">
    <citation type="submission" date="2017-02" db="EMBL/GenBank/DDBJ databases">
        <authorList>
            <person name="Peterson S.W."/>
        </authorList>
    </citation>
    <scope>NUCLEOTIDE SEQUENCE [LARGE SCALE GENOMIC DNA]</scope>
    <source>
        <strain evidence="1 2">DSM 45154</strain>
    </source>
</reference>
<dbReference type="STRING" id="1122192.SAMN02745673_02144"/>
<evidence type="ECO:0000313" key="1">
    <source>
        <dbReference type="EMBL" id="SKA01231.1"/>
    </source>
</evidence>
<evidence type="ECO:0000313" key="2">
    <source>
        <dbReference type="Proteomes" id="UP000190637"/>
    </source>
</evidence>
<dbReference type="Gene3D" id="1.10.287.1060">
    <property type="entry name" value="ESAT-6-like"/>
    <property type="match status" value="1"/>
</dbReference>
<dbReference type="InterPro" id="IPR036689">
    <property type="entry name" value="ESAT-6-like_sf"/>
</dbReference>
<dbReference type="RefSeq" id="WP_235000908.1">
    <property type="nucleotide sequence ID" value="NZ_FUWS01000005.1"/>
</dbReference>
<gene>
    <name evidence="1" type="ORF">SAMN02745673_02144</name>
</gene>
<name>A0A1T4QCF8_9ACTN</name>